<dbReference type="Gene3D" id="1.20.1260.20">
    <property type="entry name" value="PPE superfamily"/>
    <property type="match status" value="1"/>
</dbReference>
<gene>
    <name evidence="2" type="ORF">GTS_39370</name>
</gene>
<dbReference type="OrthoDB" id="5069709at2"/>
<proteinExistence type="predicted"/>
<evidence type="ECO:0000259" key="1">
    <source>
        <dbReference type="Pfam" id="PF25547"/>
    </source>
</evidence>
<protein>
    <recommendedName>
        <fullName evidence="1">Outer membrane channel protein CpnT-like N-terminal domain-containing protein</fullName>
    </recommendedName>
</protein>
<keyword evidence="3" id="KW-1185">Reference proteome</keyword>
<organism evidence="2 3">
    <name type="scientific">Gandjariella thermophila</name>
    <dbReference type="NCBI Taxonomy" id="1931992"/>
    <lineage>
        <taxon>Bacteria</taxon>
        <taxon>Bacillati</taxon>
        <taxon>Actinomycetota</taxon>
        <taxon>Actinomycetes</taxon>
        <taxon>Pseudonocardiales</taxon>
        <taxon>Pseudonocardiaceae</taxon>
        <taxon>Gandjariella</taxon>
    </lineage>
</organism>
<reference evidence="3" key="1">
    <citation type="submission" date="2019-04" db="EMBL/GenBank/DDBJ databases">
        <title>Draft genome sequence of Pseudonocardiaceae bacterium SL3-2-4.</title>
        <authorList>
            <person name="Ningsih F."/>
            <person name="Yokota A."/>
            <person name="Sakai Y."/>
            <person name="Nanatani K."/>
            <person name="Yabe S."/>
            <person name="Oetari A."/>
            <person name="Sjamsuridzal W."/>
        </authorList>
    </citation>
    <scope>NUCLEOTIDE SEQUENCE [LARGE SCALE GENOMIC DNA]</scope>
    <source>
        <strain evidence="3">SL3-2-4</strain>
    </source>
</reference>
<dbReference type="AlphaFoldDB" id="A0A4D4J9R5"/>
<dbReference type="Proteomes" id="UP000298860">
    <property type="component" value="Unassembled WGS sequence"/>
</dbReference>
<name>A0A4D4J9R5_9PSEU</name>
<dbReference type="InterPro" id="IPR038332">
    <property type="entry name" value="PPE_sf"/>
</dbReference>
<accession>A0A4D4J9R5</accession>
<comment type="caution">
    <text evidence="2">The sequence shown here is derived from an EMBL/GenBank/DDBJ whole genome shotgun (WGS) entry which is preliminary data.</text>
</comment>
<dbReference type="SUPFAM" id="SSF140459">
    <property type="entry name" value="PE/PPE dimer-like"/>
    <property type="match status" value="1"/>
</dbReference>
<feature type="domain" description="Outer membrane channel protein CpnT-like N-terminal" evidence="1">
    <location>
        <begin position="118"/>
        <end position="226"/>
    </location>
</feature>
<dbReference type="EMBL" id="BJFL01000023">
    <property type="protein sequence ID" value="GDY32304.1"/>
    <property type="molecule type" value="Genomic_DNA"/>
</dbReference>
<evidence type="ECO:0000313" key="3">
    <source>
        <dbReference type="Proteomes" id="UP000298860"/>
    </source>
</evidence>
<dbReference type="RefSeq" id="WP_137815334.1">
    <property type="nucleotide sequence ID" value="NZ_BJFL01000023.1"/>
</dbReference>
<dbReference type="Pfam" id="PF25547">
    <property type="entry name" value="WXG100_2"/>
    <property type="match status" value="1"/>
</dbReference>
<dbReference type="InterPro" id="IPR057746">
    <property type="entry name" value="CpnT-like_N"/>
</dbReference>
<evidence type="ECO:0000313" key="2">
    <source>
        <dbReference type="EMBL" id="GDY32304.1"/>
    </source>
</evidence>
<sequence length="296" mass="31123">MAGDNPLVDPKSRFNPKEYEFGINPVELSKGDYSALNPVTSGPGGNWYSGTGIIDDFLQYKKDIESGNGWASSFDMVAVGLDTLGLIQDPLGSALSMLAGWMIDHLKPLKLMLDELAGNPDTVTGVANTWKNISRQLTTTGTNYRESVSRDIAGWHGPAADAYHRRASVLVEALASAAALADAMSALVTIGAELVSTVRGTIRDIIANLVGELASDALQEACTLGAATPVVAEEATGAIERETAVAAKLVKSLVKVLTDGLFIASKLNTLFSEIVKVLPSLQRIGKDVQAGPAVAQ</sequence>